<evidence type="ECO:0000256" key="1">
    <source>
        <dbReference type="ARBA" id="ARBA00009085"/>
    </source>
</evidence>
<accession>A0A835HDD1</accession>
<comment type="similarity">
    <text evidence="1">Belongs to the peptidase C19 family.</text>
</comment>
<dbReference type="EMBL" id="JADFTS010000007">
    <property type="protein sequence ID" value="KAF9596073.1"/>
    <property type="molecule type" value="Genomic_DNA"/>
</dbReference>
<dbReference type="GO" id="GO:0005829">
    <property type="term" value="C:cytosol"/>
    <property type="evidence" value="ECO:0007669"/>
    <property type="project" value="TreeGrafter"/>
</dbReference>
<dbReference type="PANTHER" id="PTHR24006">
    <property type="entry name" value="UBIQUITIN CARBOXYL-TERMINAL HYDROLASE"/>
    <property type="match status" value="1"/>
</dbReference>
<dbReference type="Gene3D" id="3.90.70.10">
    <property type="entry name" value="Cysteine proteinases"/>
    <property type="match status" value="2"/>
</dbReference>
<feature type="domain" description="USP" evidence="3">
    <location>
        <begin position="85"/>
        <end position="337"/>
    </location>
</feature>
<name>A0A835HDD1_9MAGN</name>
<dbReference type="FunFam" id="3.90.70.10:FF:000119">
    <property type="entry name" value="Ubiquitin specific peptidase 36"/>
    <property type="match status" value="1"/>
</dbReference>
<dbReference type="InterPro" id="IPR050164">
    <property type="entry name" value="Peptidase_C19"/>
</dbReference>
<dbReference type="InterPro" id="IPR028889">
    <property type="entry name" value="USP"/>
</dbReference>
<organism evidence="4 5">
    <name type="scientific">Coptis chinensis</name>
    <dbReference type="NCBI Taxonomy" id="261450"/>
    <lineage>
        <taxon>Eukaryota</taxon>
        <taxon>Viridiplantae</taxon>
        <taxon>Streptophyta</taxon>
        <taxon>Embryophyta</taxon>
        <taxon>Tracheophyta</taxon>
        <taxon>Spermatophyta</taxon>
        <taxon>Magnoliopsida</taxon>
        <taxon>Ranunculales</taxon>
        <taxon>Ranunculaceae</taxon>
        <taxon>Coptidoideae</taxon>
        <taxon>Coptis</taxon>
    </lineage>
</organism>
<feature type="region of interest" description="Disordered" evidence="2">
    <location>
        <begin position="1189"/>
        <end position="1208"/>
    </location>
</feature>
<dbReference type="GO" id="GO:0016579">
    <property type="term" value="P:protein deubiquitination"/>
    <property type="evidence" value="ECO:0007669"/>
    <property type="project" value="InterPro"/>
</dbReference>
<keyword evidence="5" id="KW-1185">Reference proteome</keyword>
<dbReference type="PROSITE" id="PS00972">
    <property type="entry name" value="USP_1"/>
    <property type="match status" value="1"/>
</dbReference>
<dbReference type="Proteomes" id="UP000631114">
    <property type="component" value="Unassembled WGS sequence"/>
</dbReference>
<comment type="caution">
    <text evidence="4">The sequence shown here is derived from an EMBL/GenBank/DDBJ whole genome shotgun (WGS) entry which is preliminary data.</text>
</comment>
<dbReference type="InterPro" id="IPR038765">
    <property type="entry name" value="Papain-like_cys_pep_sf"/>
</dbReference>
<dbReference type="InterPro" id="IPR001394">
    <property type="entry name" value="Peptidase_C19_UCH"/>
</dbReference>
<dbReference type="InterPro" id="IPR018200">
    <property type="entry name" value="USP_CS"/>
</dbReference>
<feature type="region of interest" description="Disordered" evidence="2">
    <location>
        <begin position="1213"/>
        <end position="1232"/>
    </location>
</feature>
<feature type="region of interest" description="Disordered" evidence="2">
    <location>
        <begin position="1077"/>
        <end position="1133"/>
    </location>
</feature>
<reference evidence="4 5" key="1">
    <citation type="submission" date="2020-10" db="EMBL/GenBank/DDBJ databases">
        <title>The Coptis chinensis genome and diversification of protoberbering-type alkaloids.</title>
        <authorList>
            <person name="Wang B."/>
            <person name="Shu S."/>
            <person name="Song C."/>
            <person name="Liu Y."/>
        </authorList>
    </citation>
    <scope>NUCLEOTIDE SEQUENCE [LARGE SCALE GENOMIC DNA]</scope>
    <source>
        <strain evidence="4">HL-2020</strain>
        <tissue evidence="4">Leaf</tissue>
    </source>
</reference>
<dbReference type="SUPFAM" id="SSF54001">
    <property type="entry name" value="Cysteine proteinases"/>
    <property type="match status" value="1"/>
</dbReference>
<evidence type="ECO:0000313" key="4">
    <source>
        <dbReference type="EMBL" id="KAF9596073.1"/>
    </source>
</evidence>
<feature type="compositionally biased region" description="Basic and acidic residues" evidence="2">
    <location>
        <begin position="765"/>
        <end position="779"/>
    </location>
</feature>
<protein>
    <recommendedName>
        <fullName evidence="3">USP domain-containing protein</fullName>
    </recommendedName>
</protein>
<evidence type="ECO:0000259" key="3">
    <source>
        <dbReference type="PROSITE" id="PS50235"/>
    </source>
</evidence>
<dbReference type="PROSITE" id="PS00973">
    <property type="entry name" value="USP_2"/>
    <property type="match status" value="1"/>
</dbReference>
<dbReference type="OrthoDB" id="420187at2759"/>
<dbReference type="GO" id="GO:0004843">
    <property type="term" value="F:cysteine-type deubiquitinase activity"/>
    <property type="evidence" value="ECO:0007669"/>
    <property type="project" value="InterPro"/>
</dbReference>
<dbReference type="PROSITE" id="PS50235">
    <property type="entry name" value="USP_3"/>
    <property type="match status" value="1"/>
</dbReference>
<dbReference type="Pfam" id="PF00443">
    <property type="entry name" value="UCH"/>
    <property type="match status" value="1"/>
</dbReference>
<feature type="region of interest" description="Disordered" evidence="2">
    <location>
        <begin position="1"/>
        <end position="37"/>
    </location>
</feature>
<evidence type="ECO:0000256" key="2">
    <source>
        <dbReference type="SAM" id="MobiDB-lite"/>
    </source>
</evidence>
<sequence>MGESLICPTETNKPGDVKRSNDNNNNQRNKPSPVFNNIGNNGHIRLESLNTNSSDIQRVKTNGDFLEHVIDPELTFGFTFRKIGAGLENLGNTCFLNSVLQCLTYTEPFAAYMQSGKHNISCRVAGFCAMCAIQNHVRCALQSTGRILAPKDLVKNLRCISRNFRNARQEDAHEYMVSLLESMHKCCLPSGFPSESPSAYDKSLVHKIFGGRLRSQVKCTECLNGSNKYDPFLDLSLEIAKADSLHKALMHFTALEHLDGGEREYQCQRCKQKEGDLKYTLYGVLVHAGYSTHSGHYYCFVRTSTGTWYALDDNEVFQVSEKTVLEQKAYMLFYVRNRKSLAPKKPVNAVRKENSLVKYVEHKGHSLSIMGFKETIRNDTLTKGSSAPVFPSILTNIDALTSDSRKESGLKNSSVFTTKGQLTEGLLKTASSVVEVGGTVSDPMDVATGAKCEAVHELKESKKDLNVQVATLPDSSISQESSATDMEQEVTKEDLTVPVGTLPNCTVFPELVSKKSPIDLEPGVNEKKEKDLSVQIATLPDCSVSQETSAIVMKQEVTKKDLTVPVAILPNCTVLPEFVAKKSPIDLEPGVNVKDLTVQVVTLPDCNFSKETSATDMERELSMTGLTVPVATLPDCNISQYTLATDMEHEVTKTGLTVPVATLPDCNGFQEFSFKKSSTDMEHVVNKKDLTLPVSPLPECSVSPEFASNSPATNMEHEASKKYSAAPVATVPDCNVSQEISCTTSVTNMKQESTSVTKVVPSEALSKRASESRPEELDPMRLSCQTGTEETVWMMVSDIGPEAKHLVQSPSRSITEEGLCMSACDIGPVEVDSILLSSQLTMEESCKRVSDLGPGEVGSMLPSSQSGTEVALCKGVSDSGPGEGALDLVNQLSTEEAVCKSSDFVLGKVGSMPLSSQHGTEDGQIGGSLKGRSSSEQKDSEYSCPRYEEFQNVDTSSETIRCDEKEAIDHVHHHIVLKPRKDLMKFQVSSMHLRSSLLFRASISLRRRRKHRRNRKRGLECGKLTEEELSEDPISGLKASSSQKTRMVAFDSHISQGLLEKFVANDTHCTLAARDSCGESQTNMEEEFTERSRHNGAVLGSSESPVKTSSSALTSNQCRIKESDSSESKKSSIHDMMSMLTRGLEESTVARWSEMESQPSEIIGVSKAQSISIGYVADKWDEEYDCGKRKRVGSSKKGSGGSNPFQKIVTMKSQVKKAKMDQTRSGNRPFRI</sequence>
<feature type="compositionally biased region" description="Polar residues" evidence="2">
    <location>
        <begin position="1101"/>
        <end position="1118"/>
    </location>
</feature>
<dbReference type="PANTHER" id="PTHR24006:SF663">
    <property type="entry name" value="UBIQUITIN CARBOXYL-TERMINAL HYDROLASE 23"/>
    <property type="match status" value="1"/>
</dbReference>
<feature type="compositionally biased region" description="Basic and acidic residues" evidence="2">
    <location>
        <begin position="933"/>
        <end position="943"/>
    </location>
</feature>
<gene>
    <name evidence="4" type="ORF">IFM89_007126</name>
</gene>
<dbReference type="GO" id="GO:0005634">
    <property type="term" value="C:nucleus"/>
    <property type="evidence" value="ECO:0007669"/>
    <property type="project" value="TreeGrafter"/>
</dbReference>
<feature type="region of interest" description="Disordered" evidence="2">
    <location>
        <begin position="753"/>
        <end position="779"/>
    </location>
</feature>
<feature type="compositionally biased region" description="Basic and acidic residues" evidence="2">
    <location>
        <begin position="1119"/>
        <end position="1133"/>
    </location>
</feature>
<evidence type="ECO:0000313" key="5">
    <source>
        <dbReference type="Proteomes" id="UP000631114"/>
    </source>
</evidence>
<proteinExistence type="inferred from homology"/>
<feature type="region of interest" description="Disordered" evidence="2">
    <location>
        <begin position="912"/>
        <end position="943"/>
    </location>
</feature>
<dbReference type="AlphaFoldDB" id="A0A835HDD1"/>
<feature type="compositionally biased region" description="Low complexity" evidence="2">
    <location>
        <begin position="22"/>
        <end position="34"/>
    </location>
</feature>